<accession>A0A843W7V5</accession>
<dbReference type="EMBL" id="NMUH01002490">
    <property type="protein sequence ID" value="MQM00304.1"/>
    <property type="molecule type" value="Genomic_DNA"/>
</dbReference>
<organism evidence="1 2">
    <name type="scientific">Colocasia esculenta</name>
    <name type="common">Wild taro</name>
    <name type="synonym">Arum esculentum</name>
    <dbReference type="NCBI Taxonomy" id="4460"/>
    <lineage>
        <taxon>Eukaryota</taxon>
        <taxon>Viridiplantae</taxon>
        <taxon>Streptophyta</taxon>
        <taxon>Embryophyta</taxon>
        <taxon>Tracheophyta</taxon>
        <taxon>Spermatophyta</taxon>
        <taxon>Magnoliopsida</taxon>
        <taxon>Liliopsida</taxon>
        <taxon>Araceae</taxon>
        <taxon>Aroideae</taxon>
        <taxon>Colocasieae</taxon>
        <taxon>Colocasia</taxon>
    </lineage>
</organism>
<evidence type="ECO:0000313" key="2">
    <source>
        <dbReference type="Proteomes" id="UP000652761"/>
    </source>
</evidence>
<evidence type="ECO:0000313" key="1">
    <source>
        <dbReference type="EMBL" id="MQM00304.1"/>
    </source>
</evidence>
<sequence length="151" mass="16499">MDQEAADYFGKGQEERGCTFSWESDKMVVASLLPERDVKSGAFLGQTILAKVLSTHLLLVSTQCFKAKAECCRNGEAVSTLDQVRSTPDAVVSTLEAVPRRPILRIVYSVSTLDDVVSTLETLPREAVLPVWDSVSTHPMGRSTHSQNSVT</sequence>
<gene>
    <name evidence="1" type="ORF">Taro_033036</name>
</gene>
<dbReference type="AlphaFoldDB" id="A0A843W7V5"/>
<reference evidence="1" key="1">
    <citation type="submission" date="2017-07" db="EMBL/GenBank/DDBJ databases">
        <title>Taro Niue Genome Assembly and Annotation.</title>
        <authorList>
            <person name="Atibalentja N."/>
            <person name="Keating K."/>
            <person name="Fields C.J."/>
        </authorList>
    </citation>
    <scope>NUCLEOTIDE SEQUENCE</scope>
    <source>
        <strain evidence="1">Niue_2</strain>
        <tissue evidence="1">Leaf</tissue>
    </source>
</reference>
<dbReference type="Proteomes" id="UP000652761">
    <property type="component" value="Unassembled WGS sequence"/>
</dbReference>
<protein>
    <submittedName>
        <fullName evidence="1">Uncharacterized protein</fullName>
    </submittedName>
</protein>
<name>A0A843W7V5_COLES</name>
<proteinExistence type="predicted"/>
<keyword evidence="2" id="KW-1185">Reference proteome</keyword>
<comment type="caution">
    <text evidence="1">The sequence shown here is derived from an EMBL/GenBank/DDBJ whole genome shotgun (WGS) entry which is preliminary data.</text>
</comment>